<dbReference type="PROSITE" id="PS51257">
    <property type="entry name" value="PROKAR_LIPOPROTEIN"/>
    <property type="match status" value="1"/>
</dbReference>
<sequence length="260" mass="29678">MKLRLIMILSFCFIILVACSKEDSTQDTSDKETPELPEMIDVEILTEPGLDNLQPNETIAIQAKVTQGDELVNDADEVQFEFWKKDQEEEHEMIDGEFQGEGIYSIEKTVEEHGIYYVIAHVTARQMHNMPKLELTIGDADVSSTEEEKDDDHHEHAHGDHHDATGIVMHIQVDSTVQKDREISLISHIKQNGEALTDAEVEFEVWQEGQEKHEYVEATESVDGEYVTPYTFSNSGEYHIKLHFVKGDLHDHTQTTITVE</sequence>
<comment type="caution">
    <text evidence="4">The sequence shown here is derived from an EMBL/GenBank/DDBJ whole genome shotgun (WGS) entry which is preliminary data.</text>
</comment>
<evidence type="ECO:0000259" key="3">
    <source>
        <dbReference type="Pfam" id="PF13115"/>
    </source>
</evidence>
<feature type="compositionally biased region" description="Basic and acidic residues" evidence="1">
    <location>
        <begin position="151"/>
        <end position="164"/>
    </location>
</feature>
<evidence type="ECO:0000313" key="5">
    <source>
        <dbReference type="Proteomes" id="UP000581688"/>
    </source>
</evidence>
<evidence type="ECO:0000313" key="4">
    <source>
        <dbReference type="EMBL" id="MBB6451797.1"/>
    </source>
</evidence>
<proteinExistence type="predicted"/>
<keyword evidence="5" id="KW-1185">Reference proteome</keyword>
<dbReference type="EMBL" id="JACHGH010000001">
    <property type="protein sequence ID" value="MBB6451797.1"/>
    <property type="molecule type" value="Genomic_DNA"/>
</dbReference>
<feature type="domain" description="YtkA-like" evidence="3">
    <location>
        <begin position="41"/>
        <end position="121"/>
    </location>
</feature>
<feature type="signal peptide" evidence="2">
    <location>
        <begin position="1"/>
        <end position="20"/>
    </location>
</feature>
<name>A0A841PS83_9BACI</name>
<feature type="chain" id="PRO_5038678424" description="YtkA-like domain-containing protein" evidence="2">
    <location>
        <begin position="21"/>
        <end position="260"/>
    </location>
</feature>
<accession>A0A841PS83</accession>
<dbReference type="Proteomes" id="UP000581688">
    <property type="component" value="Unassembled WGS sequence"/>
</dbReference>
<dbReference type="Pfam" id="PF13115">
    <property type="entry name" value="YtkA"/>
    <property type="match status" value="2"/>
</dbReference>
<evidence type="ECO:0000256" key="2">
    <source>
        <dbReference type="SAM" id="SignalP"/>
    </source>
</evidence>
<organism evidence="4 5">
    <name type="scientific">Salirhabdus euzebyi</name>
    <dbReference type="NCBI Taxonomy" id="394506"/>
    <lineage>
        <taxon>Bacteria</taxon>
        <taxon>Bacillati</taxon>
        <taxon>Bacillota</taxon>
        <taxon>Bacilli</taxon>
        <taxon>Bacillales</taxon>
        <taxon>Bacillaceae</taxon>
        <taxon>Salirhabdus</taxon>
    </lineage>
</organism>
<reference evidence="4 5" key="1">
    <citation type="submission" date="2020-08" db="EMBL/GenBank/DDBJ databases">
        <title>Genomic Encyclopedia of Type Strains, Phase IV (KMG-IV): sequencing the most valuable type-strain genomes for metagenomic binning, comparative biology and taxonomic classification.</title>
        <authorList>
            <person name="Goeker M."/>
        </authorList>
    </citation>
    <scope>NUCLEOTIDE SEQUENCE [LARGE SCALE GENOMIC DNA]</scope>
    <source>
        <strain evidence="4 5">DSM 19612</strain>
    </source>
</reference>
<dbReference type="RefSeq" id="WP_174496403.1">
    <property type="nucleotide sequence ID" value="NZ_CADDWK010000007.1"/>
</dbReference>
<gene>
    <name evidence="4" type="ORF">HNQ94_000218</name>
</gene>
<feature type="region of interest" description="Disordered" evidence="1">
    <location>
        <begin position="142"/>
        <end position="164"/>
    </location>
</feature>
<dbReference type="InterPro" id="IPR032693">
    <property type="entry name" value="YtkA-like_dom"/>
</dbReference>
<keyword evidence="2" id="KW-0732">Signal</keyword>
<evidence type="ECO:0000256" key="1">
    <source>
        <dbReference type="SAM" id="MobiDB-lite"/>
    </source>
</evidence>
<feature type="domain" description="YtkA-like" evidence="3">
    <location>
        <begin position="163"/>
        <end position="243"/>
    </location>
</feature>
<protein>
    <recommendedName>
        <fullName evidence="3">YtkA-like domain-containing protein</fullName>
    </recommendedName>
</protein>
<dbReference type="AlphaFoldDB" id="A0A841PS83"/>